<comment type="caution">
    <text evidence="2">The sequence shown here is derived from an EMBL/GenBank/DDBJ whole genome shotgun (WGS) entry which is preliminary data.</text>
</comment>
<protein>
    <submittedName>
        <fullName evidence="2">Uncharacterized protein</fullName>
    </submittedName>
</protein>
<gene>
    <name evidence="2" type="ORF">AK812_SmicGene3510</name>
</gene>
<accession>A0A1Q9EYP9</accession>
<reference evidence="2 3" key="1">
    <citation type="submission" date="2016-02" db="EMBL/GenBank/DDBJ databases">
        <title>Genome analysis of coral dinoflagellate symbionts highlights evolutionary adaptations to a symbiotic lifestyle.</title>
        <authorList>
            <person name="Aranda M."/>
            <person name="Li Y."/>
            <person name="Liew Y.J."/>
            <person name="Baumgarten S."/>
            <person name="Simakov O."/>
            <person name="Wilson M."/>
            <person name="Piel J."/>
            <person name="Ashoor H."/>
            <person name="Bougouffa S."/>
            <person name="Bajic V.B."/>
            <person name="Ryu T."/>
            <person name="Ravasi T."/>
            <person name="Bayer T."/>
            <person name="Micklem G."/>
            <person name="Kim H."/>
            <person name="Bhak J."/>
            <person name="Lajeunesse T.C."/>
            <person name="Voolstra C.R."/>
        </authorList>
    </citation>
    <scope>NUCLEOTIDE SEQUENCE [LARGE SCALE GENOMIC DNA]</scope>
    <source>
        <strain evidence="2 3">CCMP2467</strain>
    </source>
</reference>
<dbReference type="Proteomes" id="UP000186817">
    <property type="component" value="Unassembled WGS sequence"/>
</dbReference>
<evidence type="ECO:0000313" key="2">
    <source>
        <dbReference type="EMBL" id="OLQ12566.1"/>
    </source>
</evidence>
<keyword evidence="3" id="KW-1185">Reference proteome</keyword>
<proteinExistence type="predicted"/>
<feature type="region of interest" description="Disordered" evidence="1">
    <location>
        <begin position="259"/>
        <end position="290"/>
    </location>
</feature>
<organism evidence="2 3">
    <name type="scientific">Symbiodinium microadriaticum</name>
    <name type="common">Dinoflagellate</name>
    <name type="synonym">Zooxanthella microadriatica</name>
    <dbReference type="NCBI Taxonomy" id="2951"/>
    <lineage>
        <taxon>Eukaryota</taxon>
        <taxon>Sar</taxon>
        <taxon>Alveolata</taxon>
        <taxon>Dinophyceae</taxon>
        <taxon>Suessiales</taxon>
        <taxon>Symbiodiniaceae</taxon>
        <taxon>Symbiodinium</taxon>
    </lineage>
</organism>
<dbReference type="OrthoDB" id="10552705at2759"/>
<evidence type="ECO:0000256" key="1">
    <source>
        <dbReference type="SAM" id="MobiDB-lite"/>
    </source>
</evidence>
<dbReference type="EMBL" id="LSRX01000041">
    <property type="protein sequence ID" value="OLQ12566.1"/>
    <property type="molecule type" value="Genomic_DNA"/>
</dbReference>
<sequence length="583" mass="64514">MASATESESSDDAAILPNSDADLWARLPRKFRSDYGKDGGQLPDDGLEAFLFADERDLSSVMAEYIPTNRKLRTTAIRALVTLLSHAMPRAQRQNQRRGRTDPAWQKVALAKKPSAGAVDSAGALDTVSWLFKHSGALCQRSTWSMHAKKLADSKLGLTRAAIEKAELQRWREQLVEILLETKTPLAQQAQLASNPSATIAASLGSMRASTLRKRIREWRKLRAFSMGLDGSPRPRHVGVVLDYLQALAFMERKGGYGSGAEEEEKQIEAAKGNGGASFQERGSAAAPRKRPELGHLVQRPTVTVTSDSTEAMRAAPGWIHKEWTDEDLDLVSAGGSAAAPRKRPELGHLVQRPTVTVTSDSTEAMRAAPGWIHKEWTDEDLDLVSAGEQAVWKEAQPFFCVSAEEVTSDSTEAMRAAPGWIHKEWTDEDLDLVSAGEQAVWKEAQPFFCVSAEEVQKQYMAFLSDFLQYGEEYIVSVRAGSVDNWSEWSPTSEPLRLKARDLEPPDFARFCCDVLAPRESGILEIFRTRDHALHFAFPAFKSFDPRPGKGQMMLELQLPSSSRKAKLSVDAVRTAFNRLFGA</sequence>
<dbReference type="AlphaFoldDB" id="A0A1Q9EYP9"/>
<name>A0A1Q9EYP9_SYMMI</name>
<evidence type="ECO:0000313" key="3">
    <source>
        <dbReference type="Proteomes" id="UP000186817"/>
    </source>
</evidence>